<evidence type="ECO:0000259" key="1">
    <source>
        <dbReference type="Pfam" id="PF18765"/>
    </source>
</evidence>
<dbReference type="CDD" id="cd05403">
    <property type="entry name" value="NT_KNTase_like"/>
    <property type="match status" value="1"/>
</dbReference>
<evidence type="ECO:0000313" key="3">
    <source>
        <dbReference type="Proteomes" id="UP000243002"/>
    </source>
</evidence>
<dbReference type="Gene3D" id="3.30.460.10">
    <property type="entry name" value="Beta Polymerase, domain 2"/>
    <property type="match status" value="1"/>
</dbReference>
<proteinExistence type="predicted"/>
<dbReference type="SUPFAM" id="SSF81301">
    <property type="entry name" value="Nucleotidyltransferase"/>
    <property type="match status" value="1"/>
</dbReference>
<dbReference type="EMBL" id="PXXO01000007">
    <property type="protein sequence ID" value="PSJ05138.1"/>
    <property type="molecule type" value="Genomic_DNA"/>
</dbReference>
<dbReference type="InterPro" id="IPR043519">
    <property type="entry name" value="NT_sf"/>
</dbReference>
<name>A0A2P7MV85_9CYAN</name>
<keyword evidence="3" id="KW-1185">Reference proteome</keyword>
<feature type="domain" description="Polymerase beta nucleotidyltransferase" evidence="1">
    <location>
        <begin position="22"/>
        <end position="108"/>
    </location>
</feature>
<organism evidence="2 3">
    <name type="scientific">Cyanobium usitatum str. Tous</name>
    <dbReference type="NCBI Taxonomy" id="2116684"/>
    <lineage>
        <taxon>Bacteria</taxon>
        <taxon>Bacillati</taxon>
        <taxon>Cyanobacteriota</taxon>
        <taxon>Cyanophyceae</taxon>
        <taxon>Synechococcales</taxon>
        <taxon>Prochlorococcaceae</taxon>
        <taxon>Cyanobium</taxon>
    </lineage>
</organism>
<reference evidence="2 3" key="1">
    <citation type="journal article" date="2018" name="Environ. Microbiol.">
        <title>Ecological and genomic features of two widespread freshwater picocyanobacteria.</title>
        <authorList>
            <person name="Cabello-Yeves P.J."/>
            <person name="Picazo A."/>
            <person name="Camacho A."/>
            <person name="Callieri C."/>
            <person name="Rosselli R."/>
            <person name="Roda-Garcia J.J."/>
            <person name="Coutinho F.H."/>
            <person name="Rodriguez-Valera F."/>
        </authorList>
    </citation>
    <scope>NUCLEOTIDE SEQUENCE [LARGE SCALE GENOMIC DNA]</scope>
    <source>
        <strain evidence="2 3">Tous</strain>
    </source>
</reference>
<comment type="caution">
    <text evidence="2">The sequence shown here is derived from an EMBL/GenBank/DDBJ whole genome shotgun (WGS) entry which is preliminary data.</text>
</comment>
<dbReference type="Proteomes" id="UP000243002">
    <property type="component" value="Unassembled WGS sequence"/>
</dbReference>
<sequence length="110" mass="12489">MSRLPLPVESMAIPGIPEARVKQLLQVLARHPHVEAVWLFGSRAMGRHQQGSDIDLCLEGAELSHSDRLQLMAAVDDLLMPWRVDLVLRHELPAELEAHLQRVGRCIWME</sequence>
<dbReference type="RefSeq" id="WP_106502762.1">
    <property type="nucleotide sequence ID" value="NZ_PXXO01000007.1"/>
</dbReference>
<dbReference type="OrthoDB" id="9803106at2"/>
<dbReference type="AlphaFoldDB" id="A0A2P7MV85"/>
<dbReference type="Pfam" id="PF18765">
    <property type="entry name" value="Polbeta"/>
    <property type="match status" value="1"/>
</dbReference>
<evidence type="ECO:0000313" key="2">
    <source>
        <dbReference type="EMBL" id="PSJ05138.1"/>
    </source>
</evidence>
<dbReference type="InterPro" id="IPR041633">
    <property type="entry name" value="Polbeta"/>
</dbReference>
<accession>A0A2P7MV85</accession>
<dbReference type="GO" id="GO:0016740">
    <property type="term" value="F:transferase activity"/>
    <property type="evidence" value="ECO:0007669"/>
    <property type="project" value="UniProtKB-KW"/>
</dbReference>
<gene>
    <name evidence="2" type="ORF">C7K55_07265</name>
</gene>
<protein>
    <submittedName>
        <fullName evidence="2">Nucleotidyltransferase domain-containing protein</fullName>
    </submittedName>
</protein>
<keyword evidence="2" id="KW-0808">Transferase</keyword>